<proteinExistence type="predicted"/>
<feature type="chain" id="PRO_5013329857" description="DUF4251 domain-containing protein" evidence="1">
    <location>
        <begin position="22"/>
        <end position="170"/>
    </location>
</feature>
<dbReference type="Proteomes" id="UP000219281">
    <property type="component" value="Unassembled WGS sequence"/>
</dbReference>
<dbReference type="AlphaFoldDB" id="A0A286A785"/>
<dbReference type="EMBL" id="OCMT01000003">
    <property type="protein sequence ID" value="SOD17749.1"/>
    <property type="molecule type" value="Genomic_DNA"/>
</dbReference>
<accession>A0A286A785</accession>
<protein>
    <recommendedName>
        <fullName evidence="4">DUF4251 domain-containing protein</fullName>
    </recommendedName>
</protein>
<organism evidence="2 3">
    <name type="scientific">Pedobacter xixiisoli</name>
    <dbReference type="NCBI Taxonomy" id="1476464"/>
    <lineage>
        <taxon>Bacteria</taxon>
        <taxon>Pseudomonadati</taxon>
        <taxon>Bacteroidota</taxon>
        <taxon>Sphingobacteriia</taxon>
        <taxon>Sphingobacteriales</taxon>
        <taxon>Sphingobacteriaceae</taxon>
        <taxon>Pedobacter</taxon>
    </lineage>
</organism>
<evidence type="ECO:0000313" key="2">
    <source>
        <dbReference type="EMBL" id="SOD17749.1"/>
    </source>
</evidence>
<evidence type="ECO:0000313" key="3">
    <source>
        <dbReference type="Proteomes" id="UP000219281"/>
    </source>
</evidence>
<sequence length="170" mass="19689">MKKSICTLSLYLMCISCTSNNSSLDLKETTIAKDTLQHEEILKDMDYPRSKNVKAVQLNYYNADQQKVAGLQKNDTFILGITYNGKKFQQLAKSNKIYLEPETKNFKILKSLPDNRYKIFVEPSADTLIFDIQISSDKFVFNSYYLDNNRQIQYKIVDKIGLCKKIEVVD</sequence>
<dbReference type="RefSeq" id="WP_138765826.1">
    <property type="nucleotide sequence ID" value="NZ_OCMT01000003.1"/>
</dbReference>
<reference evidence="3" key="1">
    <citation type="submission" date="2017-09" db="EMBL/GenBank/DDBJ databases">
        <authorList>
            <person name="Varghese N."/>
            <person name="Submissions S."/>
        </authorList>
    </citation>
    <scope>NUCLEOTIDE SEQUENCE [LARGE SCALE GENOMIC DNA]</scope>
    <source>
        <strain evidence="3">CGMCC 1.12803</strain>
    </source>
</reference>
<evidence type="ECO:0008006" key="4">
    <source>
        <dbReference type="Google" id="ProtNLM"/>
    </source>
</evidence>
<keyword evidence="1" id="KW-0732">Signal</keyword>
<name>A0A286A785_9SPHI</name>
<gene>
    <name evidence="2" type="ORF">SAMN06297358_2668</name>
</gene>
<evidence type="ECO:0000256" key="1">
    <source>
        <dbReference type="SAM" id="SignalP"/>
    </source>
</evidence>
<feature type="signal peptide" evidence="1">
    <location>
        <begin position="1"/>
        <end position="21"/>
    </location>
</feature>
<keyword evidence="3" id="KW-1185">Reference proteome</keyword>